<dbReference type="SUPFAM" id="SSF88723">
    <property type="entry name" value="PIN domain-like"/>
    <property type="match status" value="1"/>
</dbReference>
<dbReference type="CDD" id="cd18692">
    <property type="entry name" value="PIN_VapC-like"/>
    <property type="match status" value="1"/>
</dbReference>
<keyword evidence="2" id="KW-1185">Reference proteome</keyword>
<protein>
    <submittedName>
        <fullName evidence="1">PIN domain-containing protein</fullName>
    </submittedName>
</protein>
<evidence type="ECO:0000313" key="2">
    <source>
        <dbReference type="Proteomes" id="UP001597304"/>
    </source>
</evidence>
<dbReference type="Gene3D" id="3.40.50.1010">
    <property type="entry name" value="5'-nuclease"/>
    <property type="match status" value="1"/>
</dbReference>
<gene>
    <name evidence="1" type="ORF">ACFSF0_16445</name>
</gene>
<name>A0ABW4KVZ3_9BURK</name>
<dbReference type="RefSeq" id="WP_147912222.1">
    <property type="nucleotide sequence ID" value="NZ_JBHUEJ010000036.1"/>
</dbReference>
<dbReference type="Proteomes" id="UP001597304">
    <property type="component" value="Unassembled WGS sequence"/>
</dbReference>
<comment type="caution">
    <text evidence="1">The sequence shown here is derived from an EMBL/GenBank/DDBJ whole genome shotgun (WGS) entry which is preliminary data.</text>
</comment>
<sequence length="157" mass="17888">MSALVFVDTPVLLRTVDARDIALQARAREWVRWCWQQRTGRISTQVLNELYQNAVTCFGPPAPLQQARALVRQLRQWQPPHLDTYTIDGAWSLQDRYALGYWDALAVSSAQQQGCRYLLSDELPNAQRFDTVQVLNPFLIAPAELPTDALLMTDDES</sequence>
<accession>A0ABW4KVZ3</accession>
<evidence type="ECO:0000313" key="1">
    <source>
        <dbReference type="EMBL" id="MFD1712199.1"/>
    </source>
</evidence>
<organism evidence="1 2">
    <name type="scientific">Ottowia flava</name>
    <dbReference type="NCBI Taxonomy" id="2675430"/>
    <lineage>
        <taxon>Bacteria</taxon>
        <taxon>Pseudomonadati</taxon>
        <taxon>Pseudomonadota</taxon>
        <taxon>Betaproteobacteria</taxon>
        <taxon>Burkholderiales</taxon>
        <taxon>Comamonadaceae</taxon>
        <taxon>Ottowia</taxon>
    </lineage>
</organism>
<proteinExistence type="predicted"/>
<dbReference type="InterPro" id="IPR029060">
    <property type="entry name" value="PIN-like_dom_sf"/>
</dbReference>
<dbReference type="EMBL" id="JBHUEJ010000036">
    <property type="protein sequence ID" value="MFD1712199.1"/>
    <property type="molecule type" value="Genomic_DNA"/>
</dbReference>
<reference evidence="2" key="1">
    <citation type="journal article" date="2019" name="Int. J. Syst. Evol. Microbiol.">
        <title>The Global Catalogue of Microorganisms (GCM) 10K type strain sequencing project: providing services to taxonomists for standard genome sequencing and annotation.</title>
        <authorList>
            <consortium name="The Broad Institute Genomics Platform"/>
            <consortium name="The Broad Institute Genome Sequencing Center for Infectious Disease"/>
            <person name="Wu L."/>
            <person name="Ma J."/>
        </authorList>
    </citation>
    <scope>NUCLEOTIDE SEQUENCE [LARGE SCALE GENOMIC DNA]</scope>
    <source>
        <strain evidence="2">LMG 29247</strain>
    </source>
</reference>